<dbReference type="AlphaFoldDB" id="W8Z740"/>
<name>W8Z740_BACTU</name>
<gene>
    <name evidence="1" type="ORF">BTDB27_004757</name>
</gene>
<proteinExistence type="predicted"/>
<organism evidence="1">
    <name type="scientific">Bacillus thuringiensis DB27</name>
    <dbReference type="NCBI Taxonomy" id="1431339"/>
    <lineage>
        <taxon>Bacteria</taxon>
        <taxon>Bacillati</taxon>
        <taxon>Bacillota</taxon>
        <taxon>Bacilli</taxon>
        <taxon>Bacillales</taxon>
        <taxon>Bacillaceae</taxon>
        <taxon>Bacillus</taxon>
        <taxon>Bacillus cereus group</taxon>
    </lineage>
</organism>
<sequence length="35" mass="3970">MIKDELLDEFLLTLAEATGKDEQAIDEYIKSLLIS</sequence>
<dbReference type="EMBL" id="HG810019">
    <property type="protein sequence ID" value="CDN38415.1"/>
    <property type="molecule type" value="Genomic_DNA"/>
</dbReference>
<dbReference type="Proteomes" id="UP000030682">
    <property type="component" value="Unassembled WGS sequence"/>
</dbReference>
<accession>W8Z740</accession>
<reference evidence="1" key="1">
    <citation type="submission" date="2014-01" db="EMBL/GenBank/DDBJ databases">
        <title>Draft genome sequence of highly nematicidal Bacillus thuringiensis DB27.</title>
        <authorList>
            <person name="Iatsenko I."/>
            <person name="Pickard D."/>
            <person name="Corton C."/>
            <person name="Dougan G."/>
            <person name="Sommer R.J."/>
        </authorList>
    </citation>
    <scope>NUCLEOTIDE SEQUENCE [LARGE SCALE GENOMIC DNA]</scope>
    <source>
        <strain evidence="1">DB27</strain>
    </source>
</reference>
<protein>
    <submittedName>
        <fullName evidence="1">Uncharacterized protein</fullName>
    </submittedName>
</protein>
<evidence type="ECO:0000313" key="1">
    <source>
        <dbReference type="EMBL" id="CDN38415.1"/>
    </source>
</evidence>
<dbReference type="HOGENOM" id="CLU_3363384_0_0_9"/>
<reference evidence="1" key="2">
    <citation type="submission" date="2014-01" db="EMBL/GenBank/DDBJ databases">
        <authorList>
            <person name="Aslett M."/>
        </authorList>
    </citation>
    <scope>NUCLEOTIDE SEQUENCE [LARGE SCALE GENOMIC DNA]</scope>
    <source>
        <strain evidence="1">DB27</strain>
    </source>
</reference>